<name>A0A9Q1E969_SYNKA</name>
<reference evidence="1" key="1">
    <citation type="journal article" date="2023" name="Science">
        <title>Genome structures resolve the early diversification of teleost fishes.</title>
        <authorList>
            <person name="Parey E."/>
            <person name="Louis A."/>
            <person name="Montfort J."/>
            <person name="Bouchez O."/>
            <person name="Roques C."/>
            <person name="Iampietro C."/>
            <person name="Lluch J."/>
            <person name="Castinel A."/>
            <person name="Donnadieu C."/>
            <person name="Desvignes T."/>
            <person name="Floi Bucao C."/>
            <person name="Jouanno E."/>
            <person name="Wen M."/>
            <person name="Mejri S."/>
            <person name="Dirks R."/>
            <person name="Jansen H."/>
            <person name="Henkel C."/>
            <person name="Chen W.J."/>
            <person name="Zahm M."/>
            <person name="Cabau C."/>
            <person name="Klopp C."/>
            <person name="Thompson A.W."/>
            <person name="Robinson-Rechavi M."/>
            <person name="Braasch I."/>
            <person name="Lecointre G."/>
            <person name="Bobe J."/>
            <person name="Postlethwait J.H."/>
            <person name="Berthelot C."/>
            <person name="Roest Crollius H."/>
            <person name="Guiguen Y."/>
        </authorList>
    </citation>
    <scope>NUCLEOTIDE SEQUENCE</scope>
    <source>
        <strain evidence="1">WJC10195</strain>
    </source>
</reference>
<gene>
    <name evidence="1" type="ORF">SKAU_G00401660</name>
</gene>
<accession>A0A9Q1E969</accession>
<sequence>MRNGCVYVRTAGSTLNNGMESALVPAQASDNHKKGIVSATAGFRCPCTANEEVFLLRPSLPQALLLGRDWRKPMEEPCCTEVLLIEGSLGALWTSRNQGSKIPFFKPASLWDCLVKEGRTKHGSLPGHGSPAGQPCVSSTRWPRAYASGRVREHGQGFLESIDPCVIHEIESSPPPIGPARGRKEDALSPAVGFHLL</sequence>
<evidence type="ECO:0000313" key="2">
    <source>
        <dbReference type="Proteomes" id="UP001152622"/>
    </source>
</evidence>
<dbReference type="Proteomes" id="UP001152622">
    <property type="component" value="Chromosome 21"/>
</dbReference>
<protein>
    <submittedName>
        <fullName evidence="1">Uncharacterized protein</fullName>
    </submittedName>
</protein>
<dbReference type="AlphaFoldDB" id="A0A9Q1E969"/>
<keyword evidence="2" id="KW-1185">Reference proteome</keyword>
<organism evidence="1 2">
    <name type="scientific">Synaphobranchus kaupii</name>
    <name type="common">Kaup's arrowtooth eel</name>
    <dbReference type="NCBI Taxonomy" id="118154"/>
    <lineage>
        <taxon>Eukaryota</taxon>
        <taxon>Metazoa</taxon>
        <taxon>Chordata</taxon>
        <taxon>Craniata</taxon>
        <taxon>Vertebrata</taxon>
        <taxon>Euteleostomi</taxon>
        <taxon>Actinopterygii</taxon>
        <taxon>Neopterygii</taxon>
        <taxon>Teleostei</taxon>
        <taxon>Anguilliformes</taxon>
        <taxon>Synaphobranchidae</taxon>
        <taxon>Synaphobranchus</taxon>
    </lineage>
</organism>
<comment type="caution">
    <text evidence="1">The sequence shown here is derived from an EMBL/GenBank/DDBJ whole genome shotgun (WGS) entry which is preliminary data.</text>
</comment>
<dbReference type="EMBL" id="JAINUF010000021">
    <property type="protein sequence ID" value="KAJ8334527.1"/>
    <property type="molecule type" value="Genomic_DNA"/>
</dbReference>
<proteinExistence type="predicted"/>
<evidence type="ECO:0000313" key="1">
    <source>
        <dbReference type="EMBL" id="KAJ8334527.1"/>
    </source>
</evidence>